<dbReference type="InterPro" id="IPR037465">
    <property type="entry name" value="YlxR"/>
</dbReference>
<sequence length="110" mass="11935">MSYTPTRTCVGCGEKAPQSELLRLVRQDGQIILDPVRRLGGRGAWVHPRAACVRLGLTPGRVARSFRQSNLRTEAALAAALELVTPGEPGHGVQHGRVRATDEERKRVGS</sequence>
<gene>
    <name evidence="3" type="ORF">SAC06_07060</name>
</gene>
<dbReference type="Gene3D" id="3.30.1230.10">
    <property type="entry name" value="YlxR-like"/>
    <property type="match status" value="1"/>
</dbReference>
<feature type="region of interest" description="Disordered" evidence="1">
    <location>
        <begin position="86"/>
        <end position="110"/>
    </location>
</feature>
<dbReference type="InterPro" id="IPR007393">
    <property type="entry name" value="YlxR_dom"/>
</dbReference>
<dbReference type="PANTHER" id="PTHR34215:SF1">
    <property type="entry name" value="YLXR DOMAIN-CONTAINING PROTEIN"/>
    <property type="match status" value="1"/>
</dbReference>
<feature type="compositionally biased region" description="Basic and acidic residues" evidence="1">
    <location>
        <begin position="99"/>
        <end position="110"/>
    </location>
</feature>
<accession>A0AAU7V5X0</accession>
<dbReference type="AlphaFoldDB" id="A0AAU7V5X0"/>
<dbReference type="RefSeq" id="WP_350257609.1">
    <property type="nucleotide sequence ID" value="NZ_CP138335.1"/>
</dbReference>
<evidence type="ECO:0000313" key="3">
    <source>
        <dbReference type="EMBL" id="XBW07403.1"/>
    </source>
</evidence>
<dbReference type="SUPFAM" id="SSF64376">
    <property type="entry name" value="YlxR-like"/>
    <property type="match status" value="1"/>
</dbReference>
<dbReference type="KEGG" id="sapp:SAC06_07060"/>
<protein>
    <submittedName>
        <fullName evidence="3">YlxR family protein</fullName>
    </submittedName>
</protein>
<feature type="domain" description="YlxR" evidence="2">
    <location>
        <begin position="7"/>
        <end position="70"/>
    </location>
</feature>
<dbReference type="InterPro" id="IPR035931">
    <property type="entry name" value="YlxR-like_sf"/>
</dbReference>
<proteinExistence type="predicted"/>
<dbReference type="Pfam" id="PF04296">
    <property type="entry name" value="YlxR"/>
    <property type="match status" value="1"/>
</dbReference>
<dbReference type="EMBL" id="CP138335">
    <property type="protein sequence ID" value="XBW07403.1"/>
    <property type="molecule type" value="Genomic_DNA"/>
</dbReference>
<dbReference type="PANTHER" id="PTHR34215">
    <property type="entry name" value="BLL0784 PROTEIN"/>
    <property type="match status" value="1"/>
</dbReference>
<organism evidence="3">
    <name type="scientific">Scrofimicrobium appendicitidis</name>
    <dbReference type="NCBI Taxonomy" id="3079930"/>
    <lineage>
        <taxon>Bacteria</taxon>
        <taxon>Bacillati</taxon>
        <taxon>Actinomycetota</taxon>
        <taxon>Actinomycetes</taxon>
        <taxon>Actinomycetales</taxon>
        <taxon>Actinomycetaceae</taxon>
        <taxon>Scrofimicrobium</taxon>
    </lineage>
</organism>
<evidence type="ECO:0000259" key="2">
    <source>
        <dbReference type="Pfam" id="PF04296"/>
    </source>
</evidence>
<name>A0AAU7V5X0_9ACTO</name>
<reference evidence="3" key="1">
    <citation type="submission" date="2023-11" db="EMBL/GenBank/DDBJ databases">
        <title>Scrofimicrobium hongkongense sp. nov., isolated from a patient with peritonitis.</title>
        <authorList>
            <person name="Lao H.Y."/>
            <person name="Wong A.Y.P."/>
            <person name="Ng T.L."/>
            <person name="Wong R.Y.L."/>
            <person name="Yau M.C.Y."/>
            <person name="Lam J.Y.W."/>
            <person name="Siu G.K.H."/>
        </authorList>
    </citation>
    <scope>NUCLEOTIDE SEQUENCE</scope>
    <source>
        <strain evidence="3">R131</strain>
    </source>
</reference>
<evidence type="ECO:0000256" key="1">
    <source>
        <dbReference type="SAM" id="MobiDB-lite"/>
    </source>
</evidence>